<evidence type="ECO:0000313" key="3">
    <source>
        <dbReference type="Proteomes" id="UP000001997"/>
    </source>
</evidence>
<dbReference type="OrthoDB" id="5043642at2759"/>
<keyword evidence="1" id="KW-0732">Signal</keyword>
<dbReference type="InterPro" id="IPR021848">
    <property type="entry name" value="HODM_asu-like"/>
</dbReference>
<evidence type="ECO:0000313" key="2">
    <source>
        <dbReference type="EMBL" id="EDK38292.2"/>
    </source>
</evidence>
<dbReference type="RefSeq" id="XP_001484661.2">
    <property type="nucleotide sequence ID" value="XM_001484611.1"/>
</dbReference>
<protein>
    <recommendedName>
        <fullName evidence="4">Mannosyltransferase</fullName>
    </recommendedName>
</protein>
<dbReference type="eggNOG" id="ENOG502RZ1N">
    <property type="taxonomic scope" value="Eukaryota"/>
</dbReference>
<dbReference type="OMA" id="TYRYPIQ"/>
<sequence>MFYLIPITFLLISAVLWHIYTRKTPRSILQDVKPIDSTFDWKCTPRKIRPFVGKKTHNVTMAIQNIAKVPEDWLLLENTYLDATNLRRKYSKQYENHIMFAHDDPRTTAAVREFYELAIGFMCQRYPHYFMKKGNIVHNSIRQENIPFPGANIEPIQLLNILTSTIEEDILIMLKDDPSNPEEEYILRANVTGFPAGFDPAHNFNKPISFIHDPVPQYKTKLKLSMKRFFNRLEPTDLWMRYNWSVQTHKSHFNLNSNHAYGEKVEQLSINDIDFDQGAFLRCERQVLTRLPKSRANIMTVRTYLTPLKQIKEEGLGREMCIGIDGLPEDLAYYKRRDAWGKAVKEYMSS</sequence>
<dbReference type="EMBL" id="CH408157">
    <property type="protein sequence ID" value="EDK38292.2"/>
    <property type="molecule type" value="Genomic_DNA"/>
</dbReference>
<evidence type="ECO:0008006" key="4">
    <source>
        <dbReference type="Google" id="ProtNLM"/>
    </source>
</evidence>
<organism evidence="2 3">
    <name type="scientific">Meyerozyma guilliermondii (strain ATCC 6260 / CBS 566 / DSM 6381 / JCM 1539 / NBRC 10279 / NRRL Y-324)</name>
    <name type="common">Yeast</name>
    <name type="synonym">Candida guilliermondii</name>
    <dbReference type="NCBI Taxonomy" id="294746"/>
    <lineage>
        <taxon>Eukaryota</taxon>
        <taxon>Fungi</taxon>
        <taxon>Dikarya</taxon>
        <taxon>Ascomycota</taxon>
        <taxon>Saccharomycotina</taxon>
        <taxon>Pichiomycetes</taxon>
        <taxon>Debaryomycetaceae</taxon>
        <taxon>Meyerozyma</taxon>
    </lineage>
</organism>
<keyword evidence="3" id="KW-1185">Reference proteome</keyword>
<dbReference type="VEuPathDB" id="FungiDB:PGUG_02390"/>
<dbReference type="AlphaFoldDB" id="A5DGI9"/>
<gene>
    <name evidence="2" type="ORF">PGUG_02390</name>
</gene>
<evidence type="ECO:0000256" key="1">
    <source>
        <dbReference type="SAM" id="SignalP"/>
    </source>
</evidence>
<proteinExistence type="predicted"/>
<reference evidence="2 3" key="1">
    <citation type="journal article" date="2009" name="Nature">
        <title>Evolution of pathogenicity and sexual reproduction in eight Candida genomes.</title>
        <authorList>
            <person name="Butler G."/>
            <person name="Rasmussen M.D."/>
            <person name="Lin M.F."/>
            <person name="Santos M.A."/>
            <person name="Sakthikumar S."/>
            <person name="Munro C.A."/>
            <person name="Rheinbay E."/>
            <person name="Grabherr M."/>
            <person name="Forche A."/>
            <person name="Reedy J.L."/>
            <person name="Agrafioti I."/>
            <person name="Arnaud M.B."/>
            <person name="Bates S."/>
            <person name="Brown A.J."/>
            <person name="Brunke S."/>
            <person name="Costanzo M.C."/>
            <person name="Fitzpatrick D.A."/>
            <person name="de Groot P.W."/>
            <person name="Harris D."/>
            <person name="Hoyer L.L."/>
            <person name="Hube B."/>
            <person name="Klis F.M."/>
            <person name="Kodira C."/>
            <person name="Lennard N."/>
            <person name="Logue M.E."/>
            <person name="Martin R."/>
            <person name="Neiman A.M."/>
            <person name="Nikolaou E."/>
            <person name="Quail M.A."/>
            <person name="Quinn J."/>
            <person name="Santos M.C."/>
            <person name="Schmitzberger F.F."/>
            <person name="Sherlock G."/>
            <person name="Shah P."/>
            <person name="Silverstein K.A."/>
            <person name="Skrzypek M.S."/>
            <person name="Soll D."/>
            <person name="Staggs R."/>
            <person name="Stansfield I."/>
            <person name="Stumpf M.P."/>
            <person name="Sudbery P.E."/>
            <person name="Srikantha T."/>
            <person name="Zeng Q."/>
            <person name="Berman J."/>
            <person name="Berriman M."/>
            <person name="Heitman J."/>
            <person name="Gow N.A."/>
            <person name="Lorenz M.C."/>
            <person name="Birren B.W."/>
            <person name="Kellis M."/>
            <person name="Cuomo C.A."/>
        </authorList>
    </citation>
    <scope>NUCLEOTIDE SEQUENCE [LARGE SCALE GENOMIC DNA]</scope>
    <source>
        <strain evidence="3">ATCC 6260 / CBS 566 / DSM 6381 / JCM 1539 / NBRC 10279 / NRRL Y-324</strain>
    </source>
</reference>
<accession>A5DGI9</accession>
<dbReference type="Pfam" id="PF11927">
    <property type="entry name" value="HODM_asu-like"/>
    <property type="match status" value="1"/>
</dbReference>
<feature type="signal peptide" evidence="1">
    <location>
        <begin position="1"/>
        <end position="21"/>
    </location>
</feature>
<dbReference type="KEGG" id="pgu:PGUG_02390"/>
<name>A5DGI9_PICGU</name>
<dbReference type="InParanoid" id="A5DGI9"/>
<dbReference type="Proteomes" id="UP000001997">
    <property type="component" value="Unassembled WGS sequence"/>
</dbReference>
<feature type="chain" id="PRO_5002681133" description="Mannosyltransferase" evidence="1">
    <location>
        <begin position="22"/>
        <end position="350"/>
    </location>
</feature>
<dbReference type="HOGENOM" id="CLU_025462_2_0_1"/>
<dbReference type="GeneID" id="5126956"/>